<keyword evidence="2" id="KW-1185">Reference proteome</keyword>
<sequence>MIETSKTNALSTIEKQTSEYLKIKKDQEEARKIAKEQEALANRYECGAGDAFAIWGERISWKDGCER</sequence>
<evidence type="ECO:0000313" key="1">
    <source>
        <dbReference type="EMBL" id="MBA8916381.1"/>
    </source>
</evidence>
<evidence type="ECO:0000313" key="2">
    <source>
        <dbReference type="Proteomes" id="UP000517315"/>
    </source>
</evidence>
<organism evidence="1 2">
    <name type="scientific">Bacillus aerius</name>
    <dbReference type="NCBI Taxonomy" id="293388"/>
    <lineage>
        <taxon>Bacteria</taxon>
        <taxon>Bacillati</taxon>
        <taxon>Bacillota</taxon>
        <taxon>Bacilli</taxon>
        <taxon>Bacillales</taxon>
        <taxon>Bacillaceae</taxon>
        <taxon>Bacillus</taxon>
    </lineage>
</organism>
<name>A0ABR6AXB9_9BACI</name>
<gene>
    <name evidence="1" type="ORF">HNP39_000093</name>
</gene>
<dbReference type="RefSeq" id="WP_056703930.1">
    <property type="nucleotide sequence ID" value="NZ_JACJIG010000001.1"/>
</dbReference>
<comment type="caution">
    <text evidence="1">The sequence shown here is derived from an EMBL/GenBank/DDBJ whole genome shotgun (WGS) entry which is preliminary data.</text>
</comment>
<accession>A0ABR6AXB9</accession>
<dbReference type="Proteomes" id="UP000517315">
    <property type="component" value="Unassembled WGS sequence"/>
</dbReference>
<protein>
    <submittedName>
        <fullName evidence="1">Uncharacterized protein</fullName>
    </submittedName>
</protein>
<reference evidence="1 2" key="1">
    <citation type="submission" date="2020-08" db="EMBL/GenBank/DDBJ databases">
        <title>Functional genomics of gut bacteria from endangered species of beetles.</title>
        <authorList>
            <person name="Carlos-Shanley C."/>
        </authorList>
    </citation>
    <scope>NUCLEOTIDE SEQUENCE [LARGE SCALE GENOMIC DNA]</scope>
    <source>
        <strain evidence="1 2">S00152</strain>
    </source>
</reference>
<proteinExistence type="predicted"/>
<dbReference type="EMBL" id="JACJIG010000001">
    <property type="protein sequence ID" value="MBA8916381.1"/>
    <property type="molecule type" value="Genomic_DNA"/>
</dbReference>